<evidence type="ECO:0000256" key="4">
    <source>
        <dbReference type="ARBA" id="ARBA00023136"/>
    </source>
</evidence>
<evidence type="ECO:0000313" key="8">
    <source>
        <dbReference type="Proteomes" id="UP000779900"/>
    </source>
</evidence>
<comment type="similarity">
    <text evidence="5">Belongs to the ABC-2 integral membrane protein family.</text>
</comment>
<sequence length="259" mass="29015">MRRFFPALSLRLWRVWHRNFIVFRRSFLVNFLLPMGEPILYLVAMGYGLGVFIREIDGMPYARFIGPGLVSVAMMYAAFFECTYSSFIRMIFQRTFDAIIATPVNVEEVVAGEIFWGATRAAINSLMVYLVVVLFGLGPWWLLPLVPVFGFVCGVLFASLGMIATALVPSIDFFNYPIFLFITPMFLFSGTFFPLSTLPKAVQAVSYAALPLTHVVRINRGLILGHFSPAPLGSLAWILVVGAAAFFTAIALMKRRLIK</sequence>
<evidence type="ECO:0000256" key="5">
    <source>
        <dbReference type="RuleBase" id="RU361157"/>
    </source>
</evidence>
<dbReference type="PROSITE" id="PS51012">
    <property type="entry name" value="ABC_TM2"/>
    <property type="match status" value="1"/>
</dbReference>
<dbReference type="PRINTS" id="PR00164">
    <property type="entry name" value="ABC2TRNSPORT"/>
</dbReference>
<organism evidence="7 8">
    <name type="scientific">candidate division WOR-3 bacterium</name>
    <dbReference type="NCBI Taxonomy" id="2052148"/>
    <lineage>
        <taxon>Bacteria</taxon>
        <taxon>Bacteria division WOR-3</taxon>
    </lineage>
</organism>
<keyword evidence="2 5" id="KW-0812">Transmembrane</keyword>
<accession>A0A937XCE8</accession>
<dbReference type="InterPro" id="IPR051784">
    <property type="entry name" value="Nod_factor_ABC_transporter"/>
</dbReference>
<feature type="transmembrane region" description="Helical" evidence="5">
    <location>
        <begin position="64"/>
        <end position="84"/>
    </location>
</feature>
<keyword evidence="3 5" id="KW-1133">Transmembrane helix</keyword>
<evidence type="ECO:0000313" key="7">
    <source>
        <dbReference type="EMBL" id="MBM3331115.1"/>
    </source>
</evidence>
<name>A0A937XCE8_UNCW3</name>
<dbReference type="GO" id="GO:0043190">
    <property type="term" value="C:ATP-binding cassette (ABC) transporter complex"/>
    <property type="evidence" value="ECO:0007669"/>
    <property type="project" value="InterPro"/>
</dbReference>
<feature type="transmembrane region" description="Helical" evidence="5">
    <location>
        <begin position="21"/>
        <end position="44"/>
    </location>
</feature>
<proteinExistence type="inferred from homology"/>
<protein>
    <recommendedName>
        <fullName evidence="5">Transport permease protein</fullName>
    </recommendedName>
</protein>
<dbReference type="PANTHER" id="PTHR43229">
    <property type="entry name" value="NODULATION PROTEIN J"/>
    <property type="match status" value="1"/>
</dbReference>
<dbReference type="InterPro" id="IPR013525">
    <property type="entry name" value="ABC2_TM"/>
</dbReference>
<evidence type="ECO:0000259" key="6">
    <source>
        <dbReference type="PROSITE" id="PS51012"/>
    </source>
</evidence>
<dbReference type="PIRSF" id="PIRSF006648">
    <property type="entry name" value="DrrB"/>
    <property type="match status" value="1"/>
</dbReference>
<comment type="subcellular location">
    <subcellularLocation>
        <location evidence="5">Cell membrane</location>
        <topology evidence="5">Multi-pass membrane protein</topology>
    </subcellularLocation>
    <subcellularLocation>
        <location evidence="1">Membrane</location>
        <topology evidence="1">Multi-pass membrane protein</topology>
    </subcellularLocation>
</comment>
<evidence type="ECO:0000256" key="1">
    <source>
        <dbReference type="ARBA" id="ARBA00004141"/>
    </source>
</evidence>
<gene>
    <name evidence="7" type="ORF">FJY68_04585</name>
</gene>
<keyword evidence="5" id="KW-1003">Cell membrane</keyword>
<dbReference type="Pfam" id="PF01061">
    <property type="entry name" value="ABC2_membrane"/>
    <property type="match status" value="1"/>
</dbReference>
<evidence type="ECO:0000256" key="3">
    <source>
        <dbReference type="ARBA" id="ARBA00022989"/>
    </source>
</evidence>
<feature type="transmembrane region" description="Helical" evidence="5">
    <location>
        <begin position="121"/>
        <end position="142"/>
    </location>
</feature>
<dbReference type="PANTHER" id="PTHR43229:SF2">
    <property type="entry name" value="NODULATION PROTEIN J"/>
    <property type="match status" value="1"/>
</dbReference>
<reference evidence="7" key="1">
    <citation type="submission" date="2019-03" db="EMBL/GenBank/DDBJ databases">
        <title>Lake Tanganyika Metagenome-Assembled Genomes (MAGs).</title>
        <authorList>
            <person name="Tran P."/>
        </authorList>
    </citation>
    <scope>NUCLEOTIDE SEQUENCE</scope>
    <source>
        <strain evidence="7">K_DeepCast_150m_m2_040</strain>
    </source>
</reference>
<comment type="caution">
    <text evidence="7">The sequence shown here is derived from an EMBL/GenBank/DDBJ whole genome shotgun (WGS) entry which is preliminary data.</text>
</comment>
<dbReference type="InterPro" id="IPR000412">
    <property type="entry name" value="ABC_2_transport"/>
</dbReference>
<evidence type="ECO:0000256" key="2">
    <source>
        <dbReference type="ARBA" id="ARBA00022692"/>
    </source>
</evidence>
<dbReference type="AlphaFoldDB" id="A0A937XCE8"/>
<dbReference type="InterPro" id="IPR047817">
    <property type="entry name" value="ABC2_TM_bact-type"/>
</dbReference>
<dbReference type="Proteomes" id="UP000779900">
    <property type="component" value="Unassembled WGS sequence"/>
</dbReference>
<feature type="transmembrane region" description="Helical" evidence="5">
    <location>
        <begin position="148"/>
        <end position="168"/>
    </location>
</feature>
<feature type="transmembrane region" description="Helical" evidence="5">
    <location>
        <begin position="173"/>
        <end position="193"/>
    </location>
</feature>
<keyword evidence="4 5" id="KW-0472">Membrane</keyword>
<dbReference type="EMBL" id="VGIR01000019">
    <property type="protein sequence ID" value="MBM3331115.1"/>
    <property type="molecule type" value="Genomic_DNA"/>
</dbReference>
<feature type="domain" description="ABC transmembrane type-2" evidence="6">
    <location>
        <begin position="29"/>
        <end position="256"/>
    </location>
</feature>
<keyword evidence="5" id="KW-0813">Transport</keyword>
<dbReference type="GO" id="GO:0140359">
    <property type="term" value="F:ABC-type transporter activity"/>
    <property type="evidence" value="ECO:0007669"/>
    <property type="project" value="InterPro"/>
</dbReference>
<feature type="transmembrane region" description="Helical" evidence="5">
    <location>
        <begin position="234"/>
        <end position="253"/>
    </location>
</feature>